<comment type="similarity">
    <text evidence="1">Belongs to the GARIN family.</text>
</comment>
<evidence type="ECO:0000256" key="2">
    <source>
        <dbReference type="SAM" id="MobiDB-lite"/>
    </source>
</evidence>
<evidence type="ECO:0000259" key="3">
    <source>
        <dbReference type="Pfam" id="PF12480"/>
    </source>
</evidence>
<dbReference type="Pfam" id="PF12480">
    <property type="entry name" value="GARIL_Rab2_bd"/>
    <property type="match status" value="1"/>
</dbReference>
<organism evidence="5 6">
    <name type="scientific">Chelonia mydas</name>
    <name type="common">Green sea-turtle</name>
    <name type="synonym">Chelonia agassizi</name>
    <dbReference type="NCBI Taxonomy" id="8469"/>
    <lineage>
        <taxon>Eukaryota</taxon>
        <taxon>Metazoa</taxon>
        <taxon>Chordata</taxon>
        <taxon>Craniata</taxon>
        <taxon>Vertebrata</taxon>
        <taxon>Euteleostomi</taxon>
        <taxon>Archelosauria</taxon>
        <taxon>Testudinata</taxon>
        <taxon>Testudines</taxon>
        <taxon>Cryptodira</taxon>
        <taxon>Durocryptodira</taxon>
        <taxon>Americhelydia</taxon>
        <taxon>Chelonioidea</taxon>
        <taxon>Cheloniidae</taxon>
        <taxon>Chelonia</taxon>
    </lineage>
</organism>
<evidence type="ECO:0000256" key="1">
    <source>
        <dbReference type="ARBA" id="ARBA00038379"/>
    </source>
</evidence>
<feature type="compositionally biased region" description="Polar residues" evidence="2">
    <location>
        <begin position="372"/>
        <end position="382"/>
    </location>
</feature>
<dbReference type="InterPro" id="IPR022168">
    <property type="entry name" value="GARIL-like_Rab2B-bd"/>
</dbReference>
<proteinExistence type="inferred from homology"/>
<dbReference type="FunFam" id="1.10.10.60:FF:000032">
    <property type="entry name" value="Zinc finger and SCAN domain-containing 20"/>
    <property type="match status" value="1"/>
</dbReference>
<sequence>MQPHNHKRTPAWTEQEVLDLIIVWGDESMLSELRSKRQNAKIFEKISKGMKDRGYNRNPQQCHVKLKELRQAYQRTREANGCSGSEPQICHFYEELNAILGRAPTPTPALCVDSINGLSRNMDADFGDEEEAEAQQASGETIFPNSQELFFTLDLVPSQPTKGGLLDLEGGEGTSGNIRSYFSFRSFSVCAASRSQISIMGDLQRVLSKGEYAPFTSAPMFESNFVQVNRRGEPIYVHNRPNCVTVGICASSPSLSLPNVMLLAHTVPTSSQEAVSKPWKASKQPSSMEQLVLSRFFPLKFVEITVHNAEKRRLKLKLASGRSFYLELCAPPEKQCRLFCQWLQLISLLKLPRDDYNNTQVNIVYENFNGQQAERTQGTRNQSDNRDTHLETLNSIDVPESEKEEVAKRASSKRVTISGIVGPIEECGSSKRGLAVASRSSIIKEIKRDPSMQSKKQQRKYHLEVKKSKSTEKKKSRENVAEYKTENNLQASVSECSPSLTHTYTYPKHYLAQKR</sequence>
<dbReference type="STRING" id="8469.M7CIZ3"/>
<dbReference type="AlphaFoldDB" id="M7CIZ3"/>
<feature type="region of interest" description="Disordered" evidence="2">
    <location>
        <begin position="372"/>
        <end position="412"/>
    </location>
</feature>
<feature type="compositionally biased region" description="Basic and acidic residues" evidence="2">
    <location>
        <begin position="461"/>
        <end position="485"/>
    </location>
</feature>
<keyword evidence="6" id="KW-1185">Reference proteome</keyword>
<dbReference type="InterPro" id="IPR044822">
    <property type="entry name" value="Myb_DNA-bind_4"/>
</dbReference>
<dbReference type="eggNOG" id="ENOG502S1VC">
    <property type="taxonomic scope" value="Eukaryota"/>
</dbReference>
<dbReference type="Gene3D" id="1.10.10.60">
    <property type="entry name" value="Homeodomain-like"/>
    <property type="match status" value="1"/>
</dbReference>
<accession>M7CIZ3</accession>
<name>M7CIZ3_CHEMY</name>
<protein>
    <submittedName>
        <fullName evidence="5">Protein FAM71D</fullName>
    </submittedName>
</protein>
<feature type="region of interest" description="Disordered" evidence="2">
    <location>
        <begin position="448"/>
        <end position="486"/>
    </location>
</feature>
<reference evidence="6" key="1">
    <citation type="journal article" date="2013" name="Nat. Genet.">
        <title>The draft genomes of soft-shell turtle and green sea turtle yield insights into the development and evolution of the turtle-specific body plan.</title>
        <authorList>
            <person name="Wang Z."/>
            <person name="Pascual-Anaya J."/>
            <person name="Zadissa A."/>
            <person name="Li W."/>
            <person name="Niimura Y."/>
            <person name="Huang Z."/>
            <person name="Li C."/>
            <person name="White S."/>
            <person name="Xiong Z."/>
            <person name="Fang D."/>
            <person name="Wang B."/>
            <person name="Ming Y."/>
            <person name="Chen Y."/>
            <person name="Zheng Y."/>
            <person name="Kuraku S."/>
            <person name="Pignatelli M."/>
            <person name="Herrero J."/>
            <person name="Beal K."/>
            <person name="Nozawa M."/>
            <person name="Li Q."/>
            <person name="Wang J."/>
            <person name="Zhang H."/>
            <person name="Yu L."/>
            <person name="Shigenobu S."/>
            <person name="Wang J."/>
            <person name="Liu J."/>
            <person name="Flicek P."/>
            <person name="Searle S."/>
            <person name="Wang J."/>
            <person name="Kuratani S."/>
            <person name="Yin Y."/>
            <person name="Aken B."/>
            <person name="Zhang G."/>
            <person name="Irie N."/>
        </authorList>
    </citation>
    <scope>NUCLEOTIDE SEQUENCE [LARGE SCALE GENOMIC DNA]</scope>
</reference>
<feature type="domain" description="Myb/SANT-like DNA-binding" evidence="4">
    <location>
        <begin position="11"/>
        <end position="99"/>
    </location>
</feature>
<dbReference type="EMBL" id="KB500846">
    <property type="protein sequence ID" value="EMP40962.1"/>
    <property type="molecule type" value="Genomic_DNA"/>
</dbReference>
<feature type="domain" description="Golgi associated RAB2 interactor protein-like Rab2B-binding" evidence="3">
    <location>
        <begin position="291"/>
        <end position="356"/>
    </location>
</feature>
<dbReference type="PANTHER" id="PTHR22574">
    <property type="match status" value="1"/>
</dbReference>
<dbReference type="Proteomes" id="UP000031443">
    <property type="component" value="Unassembled WGS sequence"/>
</dbReference>
<evidence type="ECO:0000259" key="4">
    <source>
        <dbReference type="Pfam" id="PF13837"/>
    </source>
</evidence>
<gene>
    <name evidence="5" type="ORF">UY3_01779</name>
</gene>
<dbReference type="GO" id="GO:0005634">
    <property type="term" value="C:nucleus"/>
    <property type="evidence" value="ECO:0007669"/>
    <property type="project" value="TreeGrafter"/>
</dbReference>
<evidence type="ECO:0000313" key="6">
    <source>
        <dbReference type="Proteomes" id="UP000031443"/>
    </source>
</evidence>
<evidence type="ECO:0000313" key="5">
    <source>
        <dbReference type="EMBL" id="EMP40962.1"/>
    </source>
</evidence>
<dbReference type="PANTHER" id="PTHR22574:SF6">
    <property type="entry name" value="GOLGI-ASSOCIATED RAB2 INTERACTOR PROTEIN 2"/>
    <property type="match status" value="1"/>
</dbReference>
<dbReference type="Pfam" id="PF13837">
    <property type="entry name" value="Myb_DNA-bind_4"/>
    <property type="match status" value="1"/>
</dbReference>